<evidence type="ECO:0000313" key="2">
    <source>
        <dbReference type="EMBL" id="TQL51888.1"/>
    </source>
</evidence>
<proteinExistence type="predicted"/>
<accession>A0A542YUX3</accession>
<dbReference type="Pfam" id="PF13416">
    <property type="entry name" value="SBP_bac_8"/>
    <property type="match status" value="1"/>
</dbReference>
<evidence type="ECO:0000256" key="1">
    <source>
        <dbReference type="SAM" id="SignalP"/>
    </source>
</evidence>
<organism evidence="2 3">
    <name type="scientific">Ornithinicoccus hortensis</name>
    <dbReference type="NCBI Taxonomy" id="82346"/>
    <lineage>
        <taxon>Bacteria</taxon>
        <taxon>Bacillati</taxon>
        <taxon>Actinomycetota</taxon>
        <taxon>Actinomycetes</taxon>
        <taxon>Micrococcales</taxon>
        <taxon>Intrasporangiaceae</taxon>
        <taxon>Ornithinicoccus</taxon>
    </lineage>
</organism>
<feature type="chain" id="PRO_5021966620" evidence="1">
    <location>
        <begin position="23"/>
        <end position="432"/>
    </location>
</feature>
<dbReference type="PANTHER" id="PTHR43649">
    <property type="entry name" value="ARABINOSE-BINDING PROTEIN-RELATED"/>
    <property type="match status" value="1"/>
</dbReference>
<dbReference type="SUPFAM" id="SSF53850">
    <property type="entry name" value="Periplasmic binding protein-like II"/>
    <property type="match status" value="1"/>
</dbReference>
<reference evidence="2 3" key="1">
    <citation type="submission" date="2019-06" db="EMBL/GenBank/DDBJ databases">
        <title>Sequencing the genomes of 1000 actinobacteria strains.</title>
        <authorList>
            <person name="Klenk H.-P."/>
        </authorList>
    </citation>
    <scope>NUCLEOTIDE SEQUENCE [LARGE SCALE GENOMIC DNA]</scope>
    <source>
        <strain evidence="2 3">DSM 12335</strain>
    </source>
</reference>
<sequence length="432" mass="45962">MSARPRTLALAAALSSGALVLAACGGDDGGSGDGTAELTMYYPVAVGGPLTDVVDDLIATCTEQHEGITVEAVYSGTYADTMTKAQTASRSDQGPDLAVLLTTDLYTLIDNGLIVPLSDVDDDLSWTEDRFYPAYLASGEAEGELWSLPFQRSTIVQYHNKEIYEQAGLDPEAPPTTWAELEEQAKTIQDEGAAEYGVEIPSTQFGNWMFQAMAIQSGVADTAGVDGIASYLDDPASVEALEWWKGMADDGLMPSGTTEWASTPDDFLAGRTGIMWHTTGNLTNVKSNADFEFGVSMLPANTQPGSPTGGGNLYIFDRGDEGTREAAYTIAQCLTEPEMAAEWSMESGYVATGPEAWETDTMAQYAEEFPQAAVARDQLEVAVGETTTHENGRVSQAINDSIAAVLTGQAEPQDALTQLQSDIDGILAQYQG</sequence>
<dbReference type="Proteomes" id="UP000319516">
    <property type="component" value="Unassembled WGS sequence"/>
</dbReference>
<dbReference type="AlphaFoldDB" id="A0A542YUX3"/>
<dbReference type="Gene3D" id="3.40.190.10">
    <property type="entry name" value="Periplasmic binding protein-like II"/>
    <property type="match status" value="2"/>
</dbReference>
<dbReference type="InterPro" id="IPR050490">
    <property type="entry name" value="Bact_solute-bd_prot1"/>
</dbReference>
<evidence type="ECO:0000313" key="3">
    <source>
        <dbReference type="Proteomes" id="UP000319516"/>
    </source>
</evidence>
<protein>
    <submittedName>
        <fullName evidence="2">Carbohydrate ABC transporter substrate-binding protein (CUT1 family)</fullName>
    </submittedName>
</protein>
<dbReference type="PROSITE" id="PS51257">
    <property type="entry name" value="PROKAR_LIPOPROTEIN"/>
    <property type="match status" value="1"/>
</dbReference>
<keyword evidence="1" id="KW-0732">Signal</keyword>
<dbReference type="RefSeq" id="WP_141785838.1">
    <property type="nucleotide sequence ID" value="NZ_BAAAIK010000001.1"/>
</dbReference>
<comment type="caution">
    <text evidence="2">The sequence shown here is derived from an EMBL/GenBank/DDBJ whole genome shotgun (WGS) entry which is preliminary data.</text>
</comment>
<dbReference type="OrthoDB" id="366726at2"/>
<feature type="signal peptide" evidence="1">
    <location>
        <begin position="1"/>
        <end position="22"/>
    </location>
</feature>
<dbReference type="InterPro" id="IPR006059">
    <property type="entry name" value="SBP"/>
</dbReference>
<dbReference type="EMBL" id="VFOP01000001">
    <property type="protein sequence ID" value="TQL51888.1"/>
    <property type="molecule type" value="Genomic_DNA"/>
</dbReference>
<dbReference type="CDD" id="cd14748">
    <property type="entry name" value="PBP2_UgpB"/>
    <property type="match status" value="1"/>
</dbReference>
<gene>
    <name evidence="2" type="ORF">FB467_3055</name>
</gene>
<name>A0A542YUX3_9MICO</name>
<dbReference type="PANTHER" id="PTHR43649:SF30">
    <property type="entry name" value="ABC TRANSPORTER SUBSTRATE-BINDING PROTEIN"/>
    <property type="match status" value="1"/>
</dbReference>
<keyword evidence="3" id="KW-1185">Reference proteome</keyword>